<accession>J0MPQ9</accession>
<protein>
    <recommendedName>
        <fullName evidence="6">type II site-specific deoxyribonuclease</fullName>
        <ecNumber evidence="6">3.1.21.4</ecNumber>
    </recommendedName>
</protein>
<sequence>MDYQTFNEIFNRFVFGTSKAKLLENIAENPERYLGIFRPTKPKTKLLQNLLTSHEIKFGDAFECLIEQYLKEHNFSPLSKKIPYYNKDKEKRESLELDKKCEMTMTAPKREGK</sequence>
<gene>
    <name evidence="7" type="ORF">HPHPA26_0035</name>
</gene>
<dbReference type="EC" id="3.1.21.4" evidence="6"/>
<keyword evidence="2" id="KW-0680">Restriction system</keyword>
<dbReference type="PATRIC" id="fig|992056.3.peg.35"/>
<keyword evidence="1" id="KW-0540">Nuclease</keyword>
<reference evidence="7 8" key="1">
    <citation type="journal article" date="2013" name="Pathog. Dis.">
        <title>Genome sequences of 65 Helicobacter pylori strains isolated from asymptomatic individuals and patients with gastric cancer, peptic ulcer disease, or gastritis.</title>
        <authorList>
            <person name="Blanchard T.G."/>
            <person name="Czinn S.J."/>
            <person name="Correa P."/>
            <person name="Nakazawa T."/>
            <person name="Keelan M."/>
            <person name="Morningstar L."/>
            <person name="Santana-Cruz I."/>
            <person name="Maroo A."/>
            <person name="McCracken C."/>
            <person name="Shefchek K."/>
            <person name="Daugherty S."/>
            <person name="Song Y."/>
            <person name="Fraser C.M."/>
            <person name="Fricke W.F."/>
        </authorList>
    </citation>
    <scope>NUCLEOTIDE SEQUENCE [LARGE SCALE GENOMIC DNA]</scope>
    <source>
        <strain evidence="7 8">Hp A-26</strain>
    </source>
</reference>
<dbReference type="AlphaFoldDB" id="J0MPQ9"/>
<evidence type="ECO:0000256" key="4">
    <source>
        <dbReference type="ARBA" id="ARBA00022801"/>
    </source>
</evidence>
<dbReference type="Proteomes" id="UP000005323">
    <property type="component" value="Unassembled WGS sequence"/>
</dbReference>
<keyword evidence="3 7" id="KW-0255">Endonuclease</keyword>
<name>J0MPQ9_HELPX</name>
<dbReference type="Pfam" id="PF09520">
    <property type="entry name" value="RE_TdeIII"/>
    <property type="match status" value="1"/>
</dbReference>
<organism evidence="7 8">
    <name type="scientific">Helicobacter pylori Hp A-26</name>
    <dbReference type="NCBI Taxonomy" id="992056"/>
    <lineage>
        <taxon>Bacteria</taxon>
        <taxon>Pseudomonadati</taxon>
        <taxon>Campylobacterota</taxon>
        <taxon>Epsilonproteobacteria</taxon>
        <taxon>Campylobacterales</taxon>
        <taxon>Helicobacteraceae</taxon>
        <taxon>Helicobacter</taxon>
    </lineage>
</organism>
<keyword evidence="4" id="KW-0378">Hydrolase</keyword>
<evidence type="ECO:0000313" key="7">
    <source>
        <dbReference type="EMBL" id="EJB76152.1"/>
    </source>
</evidence>
<comment type="caution">
    <text evidence="7">The sequence shown here is derived from an EMBL/GenBank/DDBJ whole genome shotgun (WGS) entry which is preliminary data.</text>
</comment>
<proteinExistence type="predicted"/>
<evidence type="ECO:0000256" key="5">
    <source>
        <dbReference type="ARBA" id="ARBA00093760"/>
    </source>
</evidence>
<evidence type="ECO:0000256" key="6">
    <source>
        <dbReference type="ARBA" id="ARBA00093790"/>
    </source>
</evidence>
<dbReference type="InterPro" id="IPR019045">
    <property type="entry name" value="Restrct_endonuc_II_HinfI"/>
</dbReference>
<evidence type="ECO:0000313" key="8">
    <source>
        <dbReference type="Proteomes" id="UP000005323"/>
    </source>
</evidence>
<dbReference type="EMBL" id="AKOV01000001">
    <property type="protein sequence ID" value="EJB76152.1"/>
    <property type="molecule type" value="Genomic_DNA"/>
</dbReference>
<evidence type="ECO:0000256" key="3">
    <source>
        <dbReference type="ARBA" id="ARBA00022759"/>
    </source>
</evidence>
<dbReference type="GO" id="GO:0004519">
    <property type="term" value="F:endonuclease activity"/>
    <property type="evidence" value="ECO:0007669"/>
    <property type="project" value="UniProtKB-KW"/>
</dbReference>
<comment type="catalytic activity">
    <reaction evidence="5">
        <text>Endonucleolytic cleavage of DNA to give specific double-stranded fragments with terminal 5'-phosphates.</text>
        <dbReference type="EC" id="3.1.21.4"/>
    </reaction>
</comment>
<evidence type="ECO:0000256" key="2">
    <source>
        <dbReference type="ARBA" id="ARBA00022747"/>
    </source>
</evidence>
<evidence type="ECO:0000256" key="1">
    <source>
        <dbReference type="ARBA" id="ARBA00022722"/>
    </source>
</evidence>